<evidence type="ECO:0000256" key="12">
    <source>
        <dbReference type="PROSITE-ProRule" id="PRU00169"/>
    </source>
</evidence>
<dbReference type="FunFam" id="3.40.50.2300:FF:000050">
    <property type="entry name" value="Response regulator receiver"/>
    <property type="match status" value="1"/>
</dbReference>
<dbReference type="Pfam" id="PF03861">
    <property type="entry name" value="ANTAR"/>
    <property type="match status" value="1"/>
</dbReference>
<dbReference type="InterPro" id="IPR011006">
    <property type="entry name" value="CheY-like_superfamily"/>
</dbReference>
<feature type="domain" description="ANTAR" evidence="15">
    <location>
        <begin position="147"/>
        <end position="208"/>
    </location>
</feature>
<dbReference type="PROSITE" id="PS50110">
    <property type="entry name" value="RESPONSE_REGULATORY"/>
    <property type="match status" value="1"/>
</dbReference>
<keyword evidence="7" id="KW-0346">Stress response</keyword>
<keyword evidence="8" id="KW-0804">Transcription</keyword>
<evidence type="ECO:0000256" key="9">
    <source>
        <dbReference type="ARBA" id="ARBA00055952"/>
    </source>
</evidence>
<keyword evidence="2" id="KW-0963">Cytoplasm</keyword>
<comment type="subcellular location">
    <subcellularLocation>
        <location evidence="1">Cytoplasm</location>
    </subcellularLocation>
</comment>
<dbReference type="Gene3D" id="3.40.50.2300">
    <property type="match status" value="1"/>
</dbReference>
<evidence type="ECO:0000259" key="15">
    <source>
        <dbReference type="PROSITE" id="PS50921"/>
    </source>
</evidence>
<dbReference type="InterPro" id="IPR036388">
    <property type="entry name" value="WH-like_DNA-bd_sf"/>
</dbReference>
<keyword evidence="3 12" id="KW-0597">Phosphoprotein</keyword>
<evidence type="ECO:0000256" key="5">
    <source>
        <dbReference type="ARBA" id="ARBA00023012"/>
    </source>
</evidence>
<dbReference type="SMART" id="SM01012">
    <property type="entry name" value="ANTAR"/>
    <property type="match status" value="1"/>
</dbReference>
<dbReference type="AlphaFoldDB" id="A0A7Y9J519"/>
<dbReference type="GO" id="GO:0005737">
    <property type="term" value="C:cytoplasm"/>
    <property type="evidence" value="ECO:0007669"/>
    <property type="project" value="UniProtKB-SubCell"/>
</dbReference>
<evidence type="ECO:0000256" key="1">
    <source>
        <dbReference type="ARBA" id="ARBA00004496"/>
    </source>
</evidence>
<evidence type="ECO:0000259" key="14">
    <source>
        <dbReference type="PROSITE" id="PS50110"/>
    </source>
</evidence>
<evidence type="ECO:0000256" key="2">
    <source>
        <dbReference type="ARBA" id="ARBA00022490"/>
    </source>
</evidence>
<dbReference type="GO" id="GO:0000160">
    <property type="term" value="P:phosphorelay signal transduction system"/>
    <property type="evidence" value="ECO:0007669"/>
    <property type="project" value="UniProtKB-KW"/>
</dbReference>
<evidence type="ECO:0000256" key="13">
    <source>
        <dbReference type="SAM" id="MobiDB-lite"/>
    </source>
</evidence>
<feature type="modified residue" description="4-aspartylphosphate" evidence="12">
    <location>
        <position position="77"/>
    </location>
</feature>
<proteinExistence type="predicted"/>
<dbReference type="Pfam" id="PF00072">
    <property type="entry name" value="Response_reg"/>
    <property type="match status" value="1"/>
</dbReference>
<dbReference type="InterPro" id="IPR005561">
    <property type="entry name" value="ANTAR"/>
</dbReference>
<evidence type="ECO:0000256" key="8">
    <source>
        <dbReference type="ARBA" id="ARBA00023163"/>
    </source>
</evidence>
<dbReference type="PANTHER" id="PTHR43367">
    <property type="match status" value="1"/>
</dbReference>
<evidence type="ECO:0000313" key="17">
    <source>
        <dbReference type="Proteomes" id="UP000535890"/>
    </source>
</evidence>
<dbReference type="InterPro" id="IPR008327">
    <property type="entry name" value="Sig_transdc_resp-reg_antiterm"/>
</dbReference>
<gene>
    <name evidence="16" type="ORF">BJ983_001346</name>
</gene>
<evidence type="ECO:0000256" key="7">
    <source>
        <dbReference type="ARBA" id="ARBA00023016"/>
    </source>
</evidence>
<dbReference type="FunFam" id="1.10.10.10:FF:000157">
    <property type="entry name" value="Response regulator receiver"/>
    <property type="match status" value="1"/>
</dbReference>
<evidence type="ECO:0000256" key="3">
    <source>
        <dbReference type="ARBA" id="ARBA00022553"/>
    </source>
</evidence>
<dbReference type="RefSeq" id="WP_179793109.1">
    <property type="nucleotide sequence ID" value="NZ_BAABHP010000004.1"/>
</dbReference>
<evidence type="ECO:0000256" key="6">
    <source>
        <dbReference type="ARBA" id="ARBA00023015"/>
    </source>
</evidence>
<reference evidence="16 17" key="1">
    <citation type="submission" date="2020-07" db="EMBL/GenBank/DDBJ databases">
        <title>Sequencing the genomes of 1000 actinobacteria strains.</title>
        <authorList>
            <person name="Klenk H.-P."/>
        </authorList>
    </citation>
    <scope>NUCLEOTIDE SEQUENCE [LARGE SCALE GENOMIC DNA]</scope>
    <source>
        <strain evidence="16 17">DSM 45772</strain>
    </source>
</reference>
<organism evidence="16 17">
    <name type="scientific">Actinomycetospora corticicola</name>
    <dbReference type="NCBI Taxonomy" id="663602"/>
    <lineage>
        <taxon>Bacteria</taxon>
        <taxon>Bacillati</taxon>
        <taxon>Actinomycetota</taxon>
        <taxon>Actinomycetes</taxon>
        <taxon>Pseudonocardiales</taxon>
        <taxon>Pseudonocardiaceae</taxon>
        <taxon>Actinomycetospora</taxon>
    </lineage>
</organism>
<dbReference type="SMART" id="SM00448">
    <property type="entry name" value="REC"/>
    <property type="match status" value="1"/>
</dbReference>
<name>A0A7Y9J519_9PSEU</name>
<keyword evidence="17" id="KW-1185">Reference proteome</keyword>
<dbReference type="EMBL" id="JACCBN010000001">
    <property type="protein sequence ID" value="NYD35244.1"/>
    <property type="molecule type" value="Genomic_DNA"/>
</dbReference>
<dbReference type="Proteomes" id="UP000535890">
    <property type="component" value="Unassembled WGS sequence"/>
</dbReference>
<keyword evidence="6" id="KW-0805">Transcription regulation</keyword>
<sequence>MSQQAADIVAEADTAPEPQEAPREALRVLVAEDEALIRMDLVEMLREEGYDVVGEAADGAQAVELARSLRPGLVMMDIKMPGTDGLEAATTIAQERIAPVVMLTAFSQRELVDSARDAGAMAYLVKPFTKTDVVPAIEVAASRFAEVRALEDEVAGLTERLETRKAVERAKGLLMAKKKMTEPDAFRWIQRTAMDRRTSMKVVADAVIETFG</sequence>
<dbReference type="PANTHER" id="PTHR43367:SF1">
    <property type="entry name" value="TWO-COMPONENT RESPONSE REGULATOR-LIKE APRR6-RELATED"/>
    <property type="match status" value="1"/>
</dbReference>
<feature type="region of interest" description="Disordered" evidence="13">
    <location>
        <begin position="1"/>
        <end position="22"/>
    </location>
</feature>
<feature type="domain" description="Response regulatory" evidence="14">
    <location>
        <begin position="27"/>
        <end position="141"/>
    </location>
</feature>
<comment type="caution">
    <text evidence="16">The sequence shown here is derived from an EMBL/GenBank/DDBJ whole genome shotgun (WGS) entry which is preliminary data.</text>
</comment>
<dbReference type="GO" id="GO:0031564">
    <property type="term" value="P:transcription antitermination"/>
    <property type="evidence" value="ECO:0007669"/>
    <property type="project" value="UniProtKB-KW"/>
</dbReference>
<evidence type="ECO:0000313" key="16">
    <source>
        <dbReference type="EMBL" id="NYD35244.1"/>
    </source>
</evidence>
<keyword evidence="5" id="KW-0902">Two-component regulatory system</keyword>
<evidence type="ECO:0000256" key="10">
    <source>
        <dbReference type="ARBA" id="ARBA00059282"/>
    </source>
</evidence>
<dbReference type="Gene3D" id="1.10.10.10">
    <property type="entry name" value="Winged helix-like DNA-binding domain superfamily/Winged helix DNA-binding domain"/>
    <property type="match status" value="1"/>
</dbReference>
<dbReference type="SUPFAM" id="SSF52172">
    <property type="entry name" value="CheY-like"/>
    <property type="match status" value="1"/>
</dbReference>
<comment type="function">
    <text evidence="10">In addition, the PdtaR/PdtaS two-component system controls copper and nitric oxide (NO) resistance downstream of the intramembrane protease Rip1. This coupled Rip1/PdtaS/PdtaR circuit controls NO resistance and acute lung infection in mice by relieving PdtaR/PdtaS-mediated repression of isonitrile chalkophore biosynthesis. Two signals are required to fully inactivate the PdtaR/PdtaS system and mediate NO resistance: a cytoplasmic inhibitory signal through the PdtaS kinase mediated by direct sensing of NO and the production of PPE1-5', an NO-induced small RNA, to sequester PdtaR.</text>
</comment>
<evidence type="ECO:0000256" key="11">
    <source>
        <dbReference type="ARBA" id="ARBA00071182"/>
    </source>
</evidence>
<evidence type="ECO:0000256" key="4">
    <source>
        <dbReference type="ARBA" id="ARBA00022814"/>
    </source>
</evidence>
<dbReference type="PROSITE" id="PS50921">
    <property type="entry name" value="ANTAR"/>
    <property type="match status" value="1"/>
</dbReference>
<comment type="function">
    <text evidence="9">Member of the two-component regulatory system PdtaR/PdtaS. This two-component system plays an essential role in mycobacterial adaptation to poor nutrient conditions. PdtaR probably acts at the level of transcriptional antitermination rather than transcriptional initiation.</text>
</comment>
<protein>
    <recommendedName>
        <fullName evidence="11">Transcriptional regulatory protein PdtaR</fullName>
    </recommendedName>
</protein>
<accession>A0A7Y9J519</accession>
<dbReference type="InterPro" id="IPR001789">
    <property type="entry name" value="Sig_transdc_resp-reg_receiver"/>
</dbReference>
<dbReference type="GO" id="GO:0003723">
    <property type="term" value="F:RNA binding"/>
    <property type="evidence" value="ECO:0007669"/>
    <property type="project" value="InterPro"/>
</dbReference>
<dbReference type="PIRSF" id="PIRSF036382">
    <property type="entry name" value="RR_antiterm"/>
    <property type="match status" value="1"/>
</dbReference>
<keyword evidence="4" id="KW-0889">Transcription antitermination</keyword>